<evidence type="ECO:0000313" key="2">
    <source>
        <dbReference type="Proteomes" id="UP001396898"/>
    </source>
</evidence>
<dbReference type="EMBL" id="JAQQWI010000024">
    <property type="protein sequence ID" value="KAK7994566.1"/>
    <property type="molecule type" value="Genomic_DNA"/>
</dbReference>
<dbReference type="Proteomes" id="UP001396898">
    <property type="component" value="Unassembled WGS sequence"/>
</dbReference>
<keyword evidence="2" id="KW-1185">Reference proteome</keyword>
<name>A0ABR1R0X0_9PEZI</name>
<sequence length="197" mass="21513">MEDRHRQYHSSVATVQIEHCTVPCRRSFAEAKAALEAAVPLLDRTYQRHLGSGDLAAAGEALRMLPMLNRFGEQPRNFGPILQAAATVAKPQGVSYDSGPDGAALWTDSAVRSDTRCVAARGGRLPSAQDDGRAEKKREKVYCDQVRFEYDRPSSTMGSTGIREVDEIARGLDRALHEVLADAAGLDSKAKWSESKI</sequence>
<gene>
    <name evidence="1" type="ORF">PG991_016154</name>
</gene>
<comment type="caution">
    <text evidence="1">The sequence shown here is derived from an EMBL/GenBank/DDBJ whole genome shotgun (WGS) entry which is preliminary data.</text>
</comment>
<evidence type="ECO:0000313" key="1">
    <source>
        <dbReference type="EMBL" id="KAK7994566.1"/>
    </source>
</evidence>
<accession>A0ABR1R0X0</accession>
<proteinExistence type="predicted"/>
<protein>
    <submittedName>
        <fullName evidence="1">Uncharacterized protein</fullName>
    </submittedName>
</protein>
<organism evidence="1 2">
    <name type="scientific">Apiospora marii</name>
    <dbReference type="NCBI Taxonomy" id="335849"/>
    <lineage>
        <taxon>Eukaryota</taxon>
        <taxon>Fungi</taxon>
        <taxon>Dikarya</taxon>
        <taxon>Ascomycota</taxon>
        <taxon>Pezizomycotina</taxon>
        <taxon>Sordariomycetes</taxon>
        <taxon>Xylariomycetidae</taxon>
        <taxon>Amphisphaeriales</taxon>
        <taxon>Apiosporaceae</taxon>
        <taxon>Apiospora</taxon>
    </lineage>
</organism>
<reference evidence="1 2" key="1">
    <citation type="submission" date="2023-01" db="EMBL/GenBank/DDBJ databases">
        <title>Analysis of 21 Apiospora genomes using comparative genomics revels a genus with tremendous synthesis potential of carbohydrate active enzymes and secondary metabolites.</title>
        <authorList>
            <person name="Sorensen T."/>
        </authorList>
    </citation>
    <scope>NUCLEOTIDE SEQUENCE [LARGE SCALE GENOMIC DNA]</scope>
    <source>
        <strain evidence="1 2">CBS 20057</strain>
    </source>
</reference>